<feature type="region of interest" description="Disordered" evidence="4">
    <location>
        <begin position="29"/>
        <end position="56"/>
    </location>
</feature>
<comment type="caution">
    <text evidence="7">The sequence shown here is derived from an EMBL/GenBank/DDBJ whole genome shotgun (WGS) entry which is preliminary data.</text>
</comment>
<dbReference type="RefSeq" id="WP_233350104.1">
    <property type="nucleotide sequence ID" value="NZ_BMYV01000003.1"/>
</dbReference>
<dbReference type="PANTHER" id="PTHR30483">
    <property type="entry name" value="LEUCINE-SPECIFIC-BINDING PROTEIN"/>
    <property type="match status" value="1"/>
</dbReference>
<evidence type="ECO:0000256" key="1">
    <source>
        <dbReference type="ARBA" id="ARBA00010062"/>
    </source>
</evidence>
<evidence type="ECO:0000256" key="3">
    <source>
        <dbReference type="ARBA" id="ARBA00022970"/>
    </source>
</evidence>
<dbReference type="Pfam" id="PF13458">
    <property type="entry name" value="Peripla_BP_6"/>
    <property type="match status" value="1"/>
</dbReference>
<dbReference type="InterPro" id="IPR051010">
    <property type="entry name" value="BCAA_transport"/>
</dbReference>
<keyword evidence="3" id="KW-0029">Amino-acid transport</keyword>
<dbReference type="GO" id="GO:0006865">
    <property type="term" value="P:amino acid transport"/>
    <property type="evidence" value="ECO:0007669"/>
    <property type="project" value="UniProtKB-KW"/>
</dbReference>
<dbReference type="InterPro" id="IPR028081">
    <property type="entry name" value="Leu-bd"/>
</dbReference>
<dbReference type="PANTHER" id="PTHR30483:SF6">
    <property type="entry name" value="PERIPLASMIC BINDING PROTEIN OF ABC TRANSPORTER FOR NATURAL AMINO ACIDS"/>
    <property type="match status" value="1"/>
</dbReference>
<feature type="chain" id="PRO_5037548311" evidence="5">
    <location>
        <begin position="26"/>
        <end position="465"/>
    </location>
</feature>
<dbReference type="AlphaFoldDB" id="A0A918NKH1"/>
<evidence type="ECO:0000259" key="6">
    <source>
        <dbReference type="Pfam" id="PF13458"/>
    </source>
</evidence>
<dbReference type="InterPro" id="IPR028082">
    <property type="entry name" value="Peripla_BP_I"/>
</dbReference>
<dbReference type="SUPFAM" id="SSF53822">
    <property type="entry name" value="Periplasmic binding protein-like I"/>
    <property type="match status" value="1"/>
</dbReference>
<evidence type="ECO:0000256" key="5">
    <source>
        <dbReference type="SAM" id="SignalP"/>
    </source>
</evidence>
<accession>A0A918NKH1</accession>
<dbReference type="CDD" id="cd06339">
    <property type="entry name" value="PBP1_YraM_LppC_lipoprotein-like"/>
    <property type="match status" value="1"/>
</dbReference>
<keyword evidence="8" id="KW-1185">Reference proteome</keyword>
<reference evidence="7 8" key="1">
    <citation type="journal article" date="2014" name="Int. J. Syst. Evol. Microbiol.">
        <title>Complete genome sequence of Corynebacterium casei LMG S-19264T (=DSM 44701T), isolated from a smear-ripened cheese.</title>
        <authorList>
            <consortium name="US DOE Joint Genome Institute (JGI-PGF)"/>
            <person name="Walter F."/>
            <person name="Albersmeier A."/>
            <person name="Kalinowski J."/>
            <person name="Ruckert C."/>
        </authorList>
    </citation>
    <scope>NUCLEOTIDE SEQUENCE [LARGE SCALE GENOMIC DNA]</scope>
    <source>
        <strain evidence="7 8">KCTC 23968</strain>
    </source>
</reference>
<proteinExistence type="inferred from homology"/>
<dbReference type="Gene3D" id="3.40.50.2300">
    <property type="match status" value="4"/>
</dbReference>
<comment type="similarity">
    <text evidence="1">Belongs to the leucine-binding protein family.</text>
</comment>
<evidence type="ECO:0000256" key="2">
    <source>
        <dbReference type="ARBA" id="ARBA00022729"/>
    </source>
</evidence>
<evidence type="ECO:0000313" key="8">
    <source>
        <dbReference type="Proteomes" id="UP000600865"/>
    </source>
</evidence>
<keyword evidence="2 5" id="KW-0732">Signal</keyword>
<organism evidence="7 8">
    <name type="scientific">Litorimonas cladophorae</name>
    <dbReference type="NCBI Taxonomy" id="1220491"/>
    <lineage>
        <taxon>Bacteria</taxon>
        <taxon>Pseudomonadati</taxon>
        <taxon>Pseudomonadota</taxon>
        <taxon>Alphaproteobacteria</taxon>
        <taxon>Maricaulales</taxon>
        <taxon>Robiginitomaculaceae</taxon>
    </lineage>
</organism>
<keyword evidence="3" id="KW-0813">Transport</keyword>
<sequence length="465" mass="49912">MPNPNPFGHSLKIALLLACTALVSACTTTGPTTTQGPAPVVQRPVDPVVTTPTDAETEVPDETETVVNETRAESTDIPDEPERVQAVPEGTYYNNRDGLTPPHMAGRDTKRLALLLPFSTSSSRLAQEAQSMYRAAEMAVFARDDTDVLLIALDTKGTEDGARSATKAAISAGADVILGPILANNVKAATAEARRSKTPVIAFSTDQNVAGNGTYLLSFPPEAEVQRIVDYVSSTGTTRFAFLGPDSAYGRRVKAAYEERVQQNFGEVTASETYQGNDISVMQAPAQKLARFHAEGEALARRNNNTTPMSFEAILLPEGGTALRSLAPLLPYYDIDPADVQFIGTSRWADPDTVREPALSRGLFAGPDKDTQQPFLDAYDRTYGETASTLASLAYDAVMMGAYVADGDPKKRYDRAENQQGFYGVDGLVSFDADGRPERGLAVYQILNGRFVVVDPAPRTVIGGS</sequence>
<evidence type="ECO:0000256" key="4">
    <source>
        <dbReference type="SAM" id="MobiDB-lite"/>
    </source>
</evidence>
<gene>
    <name evidence="7" type="ORF">GCM10011309_27100</name>
</gene>
<name>A0A918NKH1_9PROT</name>
<protein>
    <submittedName>
        <fullName evidence="7">Penicillin-binding protein activator</fullName>
    </submittedName>
</protein>
<dbReference type="EMBL" id="BMYV01000003">
    <property type="protein sequence ID" value="GGX75450.1"/>
    <property type="molecule type" value="Genomic_DNA"/>
</dbReference>
<feature type="domain" description="Leucine-binding protein" evidence="6">
    <location>
        <begin position="113"/>
        <end position="448"/>
    </location>
</feature>
<evidence type="ECO:0000313" key="7">
    <source>
        <dbReference type="EMBL" id="GGX75450.1"/>
    </source>
</evidence>
<feature type="compositionally biased region" description="Low complexity" evidence="4">
    <location>
        <begin position="29"/>
        <end position="54"/>
    </location>
</feature>
<dbReference type="Proteomes" id="UP000600865">
    <property type="component" value="Unassembled WGS sequence"/>
</dbReference>
<feature type="signal peptide" evidence="5">
    <location>
        <begin position="1"/>
        <end position="25"/>
    </location>
</feature>